<evidence type="ECO:0000256" key="3">
    <source>
        <dbReference type="ARBA" id="ARBA00011245"/>
    </source>
</evidence>
<protein>
    <recommendedName>
        <fullName evidence="4 10">Outer-membrane lipoprotein carrier protein</fullName>
    </recommendedName>
</protein>
<dbReference type="HAMAP" id="MF_00240">
    <property type="entry name" value="LolA"/>
    <property type="match status" value="1"/>
</dbReference>
<comment type="subunit">
    <text evidence="3 10">Monomer.</text>
</comment>
<keyword evidence="7 10" id="KW-0574">Periplasm</keyword>
<keyword evidence="11" id="KW-0449">Lipoprotein</keyword>
<evidence type="ECO:0000256" key="1">
    <source>
        <dbReference type="ARBA" id="ARBA00004418"/>
    </source>
</evidence>
<evidence type="ECO:0000313" key="12">
    <source>
        <dbReference type="Proteomes" id="UP000252884"/>
    </source>
</evidence>
<reference evidence="11 12" key="1">
    <citation type="submission" date="2018-07" db="EMBL/GenBank/DDBJ databases">
        <title>Genomic Encyclopedia of Type Strains, Phase IV (KMG-IV): sequencing the most valuable type-strain genomes for metagenomic binning, comparative biology and taxonomic classification.</title>
        <authorList>
            <person name="Goeker M."/>
        </authorList>
    </citation>
    <scope>NUCLEOTIDE SEQUENCE [LARGE SCALE GENOMIC DNA]</scope>
    <source>
        <strain evidence="11 12">DSM 21634</strain>
    </source>
</reference>
<dbReference type="AlphaFoldDB" id="A0A368Y673"/>
<dbReference type="GO" id="GO:0042597">
    <property type="term" value="C:periplasmic space"/>
    <property type="evidence" value="ECO:0007669"/>
    <property type="project" value="UniProtKB-SubCell"/>
</dbReference>
<dbReference type="InterPro" id="IPR004564">
    <property type="entry name" value="OM_lipoprot_carrier_LolA-like"/>
</dbReference>
<dbReference type="Proteomes" id="UP000252884">
    <property type="component" value="Unassembled WGS sequence"/>
</dbReference>
<evidence type="ECO:0000313" key="11">
    <source>
        <dbReference type="EMBL" id="RCW73714.1"/>
    </source>
</evidence>
<dbReference type="Pfam" id="PF03548">
    <property type="entry name" value="LolA"/>
    <property type="match status" value="1"/>
</dbReference>
<dbReference type="PANTHER" id="PTHR35869">
    <property type="entry name" value="OUTER-MEMBRANE LIPOPROTEIN CARRIER PROTEIN"/>
    <property type="match status" value="1"/>
</dbReference>
<dbReference type="NCBIfam" id="TIGR00547">
    <property type="entry name" value="lolA"/>
    <property type="match status" value="1"/>
</dbReference>
<comment type="function">
    <text evidence="10">Participates in the translocation of lipoproteins from the inner membrane to the outer membrane. Only forms a complex with a lipoprotein if the residue after the N-terminal Cys is not an aspartate (The Asp acts as a targeting signal to indicate that the lipoprotein should stay in the inner membrane).</text>
</comment>
<dbReference type="CDD" id="cd16325">
    <property type="entry name" value="LolA"/>
    <property type="match status" value="1"/>
</dbReference>
<evidence type="ECO:0000256" key="8">
    <source>
        <dbReference type="ARBA" id="ARBA00022927"/>
    </source>
</evidence>
<name>A0A368Y673_9BURK</name>
<gene>
    <name evidence="10" type="primary">lolA</name>
    <name evidence="11" type="ORF">DES41_10227</name>
</gene>
<evidence type="ECO:0000256" key="9">
    <source>
        <dbReference type="ARBA" id="ARBA00023186"/>
    </source>
</evidence>
<evidence type="ECO:0000256" key="10">
    <source>
        <dbReference type="HAMAP-Rule" id="MF_00240"/>
    </source>
</evidence>
<dbReference type="RefSeq" id="WP_114466895.1">
    <property type="nucleotide sequence ID" value="NZ_QPJK01000002.1"/>
</dbReference>
<dbReference type="Gene3D" id="2.50.20.10">
    <property type="entry name" value="Lipoprotein localisation LolA/LolB/LppX"/>
    <property type="match status" value="1"/>
</dbReference>
<keyword evidence="9 10" id="KW-0143">Chaperone</keyword>
<dbReference type="InterPro" id="IPR018323">
    <property type="entry name" value="OM_lipoprot_carrier_LolA_Pbac"/>
</dbReference>
<evidence type="ECO:0000256" key="2">
    <source>
        <dbReference type="ARBA" id="ARBA00007615"/>
    </source>
</evidence>
<accession>A0A368Y673</accession>
<dbReference type="EMBL" id="QPJK01000002">
    <property type="protein sequence ID" value="RCW73714.1"/>
    <property type="molecule type" value="Genomic_DNA"/>
</dbReference>
<keyword evidence="6 10" id="KW-0732">Signal</keyword>
<keyword evidence="8 10" id="KW-0653">Protein transport</keyword>
<dbReference type="GO" id="GO:0044874">
    <property type="term" value="P:lipoprotein localization to outer membrane"/>
    <property type="evidence" value="ECO:0007669"/>
    <property type="project" value="UniProtKB-UniRule"/>
</dbReference>
<evidence type="ECO:0000256" key="5">
    <source>
        <dbReference type="ARBA" id="ARBA00022448"/>
    </source>
</evidence>
<dbReference type="InterPro" id="IPR029046">
    <property type="entry name" value="LolA/LolB/LppX"/>
</dbReference>
<evidence type="ECO:0000256" key="7">
    <source>
        <dbReference type="ARBA" id="ARBA00022764"/>
    </source>
</evidence>
<dbReference type="GO" id="GO:0042953">
    <property type="term" value="P:lipoprotein transport"/>
    <property type="evidence" value="ECO:0007669"/>
    <property type="project" value="InterPro"/>
</dbReference>
<comment type="subcellular location">
    <subcellularLocation>
        <location evidence="1 10">Periplasm</location>
    </subcellularLocation>
</comment>
<feature type="chain" id="PRO_5017093057" description="Outer-membrane lipoprotein carrier protein" evidence="10">
    <location>
        <begin position="25"/>
        <end position="219"/>
    </location>
</feature>
<feature type="signal peptide" evidence="10">
    <location>
        <begin position="1"/>
        <end position="24"/>
    </location>
</feature>
<keyword evidence="5 10" id="KW-0813">Transport</keyword>
<sequence length="219" mass="23265" precursor="true">MQSKTLRTLATGGLLALCLGAAHADALDSLEAFVKTVKSGRAAFTQTVTSPPREGQAARSKTSSGSFAFQRPSRFRFEYTKPFEQTIVADGQTLWMHDVDLNQVTARKQADVLGSTPAALVAAAPDLAALRADFDLKAAPDKDGLQWVDATPKAKDGQLAAVRVGLKLGDKGPELAALEIADSFGQRSVLRFTQVEVNPALPASSFQFKPPAGADVLRQ</sequence>
<evidence type="ECO:0000256" key="6">
    <source>
        <dbReference type="ARBA" id="ARBA00022729"/>
    </source>
</evidence>
<dbReference type="PANTHER" id="PTHR35869:SF1">
    <property type="entry name" value="OUTER-MEMBRANE LIPOPROTEIN CARRIER PROTEIN"/>
    <property type="match status" value="1"/>
</dbReference>
<evidence type="ECO:0000256" key="4">
    <source>
        <dbReference type="ARBA" id="ARBA00014035"/>
    </source>
</evidence>
<comment type="caution">
    <text evidence="11">The sequence shown here is derived from an EMBL/GenBank/DDBJ whole genome shotgun (WGS) entry which is preliminary data.</text>
</comment>
<dbReference type="SUPFAM" id="SSF89392">
    <property type="entry name" value="Prokaryotic lipoproteins and lipoprotein localization factors"/>
    <property type="match status" value="1"/>
</dbReference>
<keyword evidence="12" id="KW-1185">Reference proteome</keyword>
<proteinExistence type="inferred from homology"/>
<dbReference type="OrthoDB" id="9787361at2"/>
<comment type="similarity">
    <text evidence="2 10">Belongs to the LolA family.</text>
</comment>
<organism evidence="11 12">
    <name type="scientific">Pseudorhodoferax soli</name>
    <dbReference type="NCBI Taxonomy" id="545864"/>
    <lineage>
        <taxon>Bacteria</taxon>
        <taxon>Pseudomonadati</taxon>
        <taxon>Pseudomonadota</taxon>
        <taxon>Betaproteobacteria</taxon>
        <taxon>Burkholderiales</taxon>
        <taxon>Comamonadaceae</taxon>
    </lineage>
</organism>